<gene>
    <name evidence="2" type="ORF">SAOR_09250</name>
</gene>
<evidence type="ECO:0000256" key="1">
    <source>
        <dbReference type="SAM" id="SignalP"/>
    </source>
</evidence>
<dbReference type="AlphaFoldDB" id="A0A423PNN4"/>
<dbReference type="Proteomes" id="UP000283993">
    <property type="component" value="Unassembled WGS sequence"/>
</dbReference>
<sequence>MIAVTPRTTRPRLRGRGLALVLALALSAPNAFAHGGGDSDGSVRAVLGPLPPALDGVRVQLRRTLAPQLLVANEGERTLTVLDSDGRAFLRIGDGETRADLGAAAFHRSNTLMAPGAIPADASTKARWQTVEPEPHWGWFDLRLRTDGLDVPHAVTDGGERARLGGWSIPVRHGDTTTEISGHFEFVPDPGGIPEARIADTGALSDVALVRAMNGSARAGLFLSYRGERPLTVRGALDEPLLRFDADGVAVNRHSPTWQDIAPAGAPDYAAGDGVDWARISGQPSYGWIDPRAGFTGSVTEADEATVVKRWTIPIRVGETESAIEGVTEWKPVAPVARAH</sequence>
<comment type="caution">
    <text evidence="2">The sequence shown here is derived from an EMBL/GenBank/DDBJ whole genome shotgun (WGS) entry which is preliminary data.</text>
</comment>
<dbReference type="EMBL" id="AYKH01000015">
    <property type="protein sequence ID" value="ROO27178.1"/>
    <property type="molecule type" value="Genomic_DNA"/>
</dbReference>
<evidence type="ECO:0000313" key="2">
    <source>
        <dbReference type="EMBL" id="ROO27178.1"/>
    </source>
</evidence>
<reference evidence="2 3" key="1">
    <citation type="submission" date="2013-10" db="EMBL/GenBank/DDBJ databases">
        <title>Salinisphaera orenii MK-B5 Genome Sequencing.</title>
        <authorList>
            <person name="Lai Q."/>
            <person name="Li C."/>
            <person name="Shao Z."/>
        </authorList>
    </citation>
    <scope>NUCLEOTIDE SEQUENCE [LARGE SCALE GENOMIC DNA]</scope>
    <source>
        <strain evidence="2 3">MK-B5</strain>
    </source>
</reference>
<evidence type="ECO:0000313" key="3">
    <source>
        <dbReference type="Proteomes" id="UP000283993"/>
    </source>
</evidence>
<keyword evidence="1" id="KW-0732">Signal</keyword>
<proteinExistence type="predicted"/>
<accession>A0A423PNN4</accession>
<feature type="chain" id="PRO_5018965735" evidence="1">
    <location>
        <begin position="34"/>
        <end position="340"/>
    </location>
</feature>
<protein>
    <submittedName>
        <fullName evidence="2">Uncharacterized protein</fullName>
    </submittedName>
</protein>
<keyword evidence="3" id="KW-1185">Reference proteome</keyword>
<organism evidence="2 3">
    <name type="scientific">Salinisphaera orenii MK-B5</name>
    <dbReference type="NCBI Taxonomy" id="856730"/>
    <lineage>
        <taxon>Bacteria</taxon>
        <taxon>Pseudomonadati</taxon>
        <taxon>Pseudomonadota</taxon>
        <taxon>Gammaproteobacteria</taxon>
        <taxon>Salinisphaerales</taxon>
        <taxon>Salinisphaeraceae</taxon>
        <taxon>Salinisphaera</taxon>
    </lineage>
</organism>
<feature type="signal peptide" evidence="1">
    <location>
        <begin position="1"/>
        <end position="33"/>
    </location>
</feature>
<name>A0A423PNN4_9GAMM</name>